<name>H6NNI0_9BACL</name>
<dbReference type="KEGG" id="pmq:PM3016_6693"/>
<dbReference type="RefSeq" id="WP_014372346.1">
    <property type="nucleotide sequence ID" value="NC_016935.1"/>
</dbReference>
<organism evidence="1 2">
    <name type="scientific">Paenibacillus mucilaginosus 3016</name>
    <dbReference type="NCBI Taxonomy" id="1116391"/>
    <lineage>
        <taxon>Bacteria</taxon>
        <taxon>Bacillati</taxon>
        <taxon>Bacillota</taxon>
        <taxon>Bacilli</taxon>
        <taxon>Bacillales</taxon>
        <taxon>Paenibacillaceae</taxon>
        <taxon>Paenibacillus</taxon>
    </lineage>
</organism>
<protein>
    <submittedName>
        <fullName evidence="1">Uncharacterized protein</fullName>
    </submittedName>
</protein>
<dbReference type="HOGENOM" id="CLU_1085215_0_0_9"/>
<dbReference type="AlphaFoldDB" id="H6NNI0"/>
<keyword evidence="2" id="KW-1185">Reference proteome</keyword>
<evidence type="ECO:0000313" key="1">
    <source>
        <dbReference type="EMBL" id="AFC33301.1"/>
    </source>
</evidence>
<gene>
    <name evidence="1" type="ORF">PM3016_6693</name>
</gene>
<sequence>MKYISINEHAYCLMRILNAIEFEEISQEDFQNITDWLNMAAGVEQINVITERYDSSIFICSASLEYSNEKSKLWSKLCAELVIFNFIWGSIESLILKFITKTNEDSTTYLGRKFISKNYKGPTIKGFIEAYNKLYNIFQEELSEQELKIIEREHHAAKGLFLVSRLRNQFAHGSRLLPLPEDWSDGLTREVEIIQLSSRIILFTIQMLLLAKYGFNGYRIEDPALFDFGRLEESVDLDTLLKYLHFEDYDTRVLEL</sequence>
<dbReference type="STRING" id="1116391.PM3016_6693"/>
<reference evidence="1 2" key="1">
    <citation type="journal article" date="2012" name="J. Bacteriol.">
        <title>Complete Genome Sequence of Paenibacillus mucilaginosus 3016, a Bacterium Functional as Microbial Fertilizer.</title>
        <authorList>
            <person name="Ma M."/>
            <person name="Wang Z."/>
            <person name="Li L."/>
            <person name="Jiang X."/>
            <person name="Guan D."/>
            <person name="Cao F."/>
            <person name="Chen H."/>
            <person name="Wang X."/>
            <person name="Shen D."/>
            <person name="Du B."/>
            <person name="Li J."/>
        </authorList>
    </citation>
    <scope>NUCLEOTIDE SEQUENCE [LARGE SCALE GENOMIC DNA]</scope>
    <source>
        <strain evidence="1 2">3016</strain>
    </source>
</reference>
<proteinExistence type="predicted"/>
<dbReference type="Proteomes" id="UP000007523">
    <property type="component" value="Chromosome"/>
</dbReference>
<evidence type="ECO:0000313" key="2">
    <source>
        <dbReference type="Proteomes" id="UP000007523"/>
    </source>
</evidence>
<accession>H6NNI0</accession>
<dbReference type="EMBL" id="CP003235">
    <property type="protein sequence ID" value="AFC33301.1"/>
    <property type="molecule type" value="Genomic_DNA"/>
</dbReference>